<feature type="transmembrane region" description="Helical" evidence="6">
    <location>
        <begin position="59"/>
        <end position="78"/>
    </location>
</feature>
<dbReference type="PANTHER" id="PTHR48022">
    <property type="entry name" value="PLASTIDIC GLUCOSE TRANSPORTER 4"/>
    <property type="match status" value="1"/>
</dbReference>
<dbReference type="Gene3D" id="1.20.1250.20">
    <property type="entry name" value="MFS general substrate transporter like domains"/>
    <property type="match status" value="1"/>
</dbReference>
<reference evidence="7 8" key="1">
    <citation type="submission" date="2024-01" db="EMBL/GenBank/DDBJ databases">
        <authorList>
            <person name="Allen C."/>
            <person name="Tagirdzhanova G."/>
        </authorList>
    </citation>
    <scope>NUCLEOTIDE SEQUENCE [LARGE SCALE GENOMIC DNA]</scope>
</reference>
<dbReference type="InterPro" id="IPR050360">
    <property type="entry name" value="MFS_Sugar_Transporters"/>
</dbReference>
<keyword evidence="2 6" id="KW-0812">Transmembrane</keyword>
<evidence type="ECO:0000256" key="5">
    <source>
        <dbReference type="SAM" id="MobiDB-lite"/>
    </source>
</evidence>
<evidence type="ECO:0000313" key="8">
    <source>
        <dbReference type="Proteomes" id="UP001642482"/>
    </source>
</evidence>
<dbReference type="Proteomes" id="UP001642482">
    <property type="component" value="Unassembled WGS sequence"/>
</dbReference>
<accession>A0ABP0BST0</accession>
<comment type="caution">
    <text evidence="7">The sequence shown here is derived from an EMBL/GenBank/DDBJ whole genome shotgun (WGS) entry which is preliminary data.</text>
</comment>
<dbReference type="SUPFAM" id="SSF103473">
    <property type="entry name" value="MFS general substrate transporter"/>
    <property type="match status" value="1"/>
</dbReference>
<comment type="subcellular location">
    <subcellularLocation>
        <location evidence="1">Membrane</location>
        <topology evidence="1">Multi-pass membrane protein</topology>
    </subcellularLocation>
</comment>
<dbReference type="Pfam" id="PF00083">
    <property type="entry name" value="Sugar_tr"/>
    <property type="match status" value="1"/>
</dbReference>
<protein>
    <recommendedName>
        <fullName evidence="9">Major facilitator superfamily (MFS) profile domain-containing protein</fullName>
    </recommendedName>
</protein>
<evidence type="ECO:0000256" key="2">
    <source>
        <dbReference type="ARBA" id="ARBA00022692"/>
    </source>
</evidence>
<evidence type="ECO:0000256" key="3">
    <source>
        <dbReference type="ARBA" id="ARBA00022989"/>
    </source>
</evidence>
<evidence type="ECO:0000256" key="4">
    <source>
        <dbReference type="ARBA" id="ARBA00023136"/>
    </source>
</evidence>
<dbReference type="InterPro" id="IPR036259">
    <property type="entry name" value="MFS_trans_sf"/>
</dbReference>
<sequence length="120" mass="12979">MSFAGVCWAMVSEVSSARLKAKSAAFAMVMFDLTLLVFTVSVPFMLASSGPGARNWGTRSLFCFAITCGLATLGNYFLCPETKGRTQQEIDEIYEKGIPPRKSSKYVSSLEVAGGKAHHD</sequence>
<name>A0ABP0BST0_9PEZI</name>
<evidence type="ECO:0008006" key="9">
    <source>
        <dbReference type="Google" id="ProtNLM"/>
    </source>
</evidence>
<dbReference type="InterPro" id="IPR005828">
    <property type="entry name" value="MFS_sugar_transport-like"/>
</dbReference>
<gene>
    <name evidence="7" type="ORF">SEUCBS140593_004939</name>
</gene>
<feature type="region of interest" description="Disordered" evidence="5">
    <location>
        <begin position="100"/>
        <end position="120"/>
    </location>
</feature>
<keyword evidence="3 6" id="KW-1133">Transmembrane helix</keyword>
<evidence type="ECO:0000256" key="1">
    <source>
        <dbReference type="ARBA" id="ARBA00004141"/>
    </source>
</evidence>
<organism evidence="7 8">
    <name type="scientific">Sporothrix eucalyptigena</name>
    <dbReference type="NCBI Taxonomy" id="1812306"/>
    <lineage>
        <taxon>Eukaryota</taxon>
        <taxon>Fungi</taxon>
        <taxon>Dikarya</taxon>
        <taxon>Ascomycota</taxon>
        <taxon>Pezizomycotina</taxon>
        <taxon>Sordariomycetes</taxon>
        <taxon>Sordariomycetidae</taxon>
        <taxon>Ophiostomatales</taxon>
        <taxon>Ophiostomataceae</taxon>
        <taxon>Sporothrix</taxon>
    </lineage>
</organism>
<feature type="transmembrane region" description="Helical" evidence="6">
    <location>
        <begin position="26"/>
        <end position="47"/>
    </location>
</feature>
<proteinExistence type="predicted"/>
<evidence type="ECO:0000256" key="6">
    <source>
        <dbReference type="SAM" id="Phobius"/>
    </source>
</evidence>
<dbReference type="PANTHER" id="PTHR48022:SF33">
    <property type="entry name" value="SUGAR PERMEASE, PUTATIVE (AFU_ORTHOLOGUE AFUA_6G12040)-RELATED"/>
    <property type="match status" value="1"/>
</dbReference>
<keyword evidence="4 6" id="KW-0472">Membrane</keyword>
<dbReference type="EMBL" id="CAWUHD010000045">
    <property type="protein sequence ID" value="CAK7222557.1"/>
    <property type="molecule type" value="Genomic_DNA"/>
</dbReference>
<evidence type="ECO:0000313" key="7">
    <source>
        <dbReference type="EMBL" id="CAK7222557.1"/>
    </source>
</evidence>
<keyword evidence="8" id="KW-1185">Reference proteome</keyword>